<keyword evidence="8" id="KW-0496">Mitochondrion</keyword>
<keyword evidence="4" id="KW-0375">Hydrogen ion transport</keyword>
<dbReference type="GO" id="GO:0046933">
    <property type="term" value="F:proton-transporting ATP synthase activity, rotational mechanism"/>
    <property type="evidence" value="ECO:0007669"/>
    <property type="project" value="InterPro"/>
</dbReference>
<evidence type="ECO:0000256" key="12">
    <source>
        <dbReference type="ARBA" id="ARBA00031669"/>
    </source>
</evidence>
<keyword evidence="9" id="KW-0472">Membrane</keyword>
<keyword evidence="16" id="KW-1185">Reference proteome</keyword>
<evidence type="ECO:0000259" key="13">
    <source>
        <dbReference type="Pfam" id="PF02823"/>
    </source>
</evidence>
<dbReference type="Proteomes" id="UP001286313">
    <property type="component" value="Unassembled WGS sequence"/>
</dbReference>
<evidence type="ECO:0000259" key="14">
    <source>
        <dbReference type="Pfam" id="PF21335"/>
    </source>
</evidence>
<evidence type="ECO:0000256" key="11">
    <source>
        <dbReference type="ARBA" id="ARBA00023310"/>
    </source>
</evidence>
<keyword evidence="11" id="KW-0066">ATP synthesis</keyword>
<name>A0AAE1GDJ4_PETCI</name>
<organism evidence="15 16">
    <name type="scientific">Petrolisthes cinctipes</name>
    <name type="common">Flat porcelain crab</name>
    <dbReference type="NCBI Taxonomy" id="88211"/>
    <lineage>
        <taxon>Eukaryota</taxon>
        <taxon>Metazoa</taxon>
        <taxon>Ecdysozoa</taxon>
        <taxon>Arthropoda</taxon>
        <taxon>Crustacea</taxon>
        <taxon>Multicrustacea</taxon>
        <taxon>Malacostraca</taxon>
        <taxon>Eumalacostraca</taxon>
        <taxon>Eucarida</taxon>
        <taxon>Decapoda</taxon>
        <taxon>Pleocyemata</taxon>
        <taxon>Anomura</taxon>
        <taxon>Galatheoidea</taxon>
        <taxon>Porcellanidae</taxon>
        <taxon>Petrolisthes</taxon>
    </lineage>
</organism>
<evidence type="ECO:0000313" key="16">
    <source>
        <dbReference type="Proteomes" id="UP001286313"/>
    </source>
</evidence>
<dbReference type="PANTHER" id="PTHR13822">
    <property type="entry name" value="ATP SYNTHASE DELTA/EPSILON CHAIN"/>
    <property type="match status" value="1"/>
</dbReference>
<evidence type="ECO:0000313" key="15">
    <source>
        <dbReference type="EMBL" id="KAK3890715.1"/>
    </source>
</evidence>
<dbReference type="InterPro" id="IPR036794">
    <property type="entry name" value="ATP_F1_dsu/esu_C_sf"/>
</dbReference>
<feature type="domain" description="ATP synthase F1 complex delta/epsilon subunit N-terminal" evidence="13">
    <location>
        <begin position="58"/>
        <end position="137"/>
    </location>
</feature>
<dbReference type="Pfam" id="PF02823">
    <property type="entry name" value="ATP-synt_DE_N"/>
    <property type="match status" value="1"/>
</dbReference>
<dbReference type="Pfam" id="PF21335">
    <property type="entry name" value="ATPD_C_metazoa"/>
    <property type="match status" value="1"/>
</dbReference>
<dbReference type="GO" id="GO:0005743">
    <property type="term" value="C:mitochondrial inner membrane"/>
    <property type="evidence" value="ECO:0007669"/>
    <property type="project" value="UniProtKB-SubCell"/>
</dbReference>
<evidence type="ECO:0000256" key="10">
    <source>
        <dbReference type="ARBA" id="ARBA00023196"/>
    </source>
</evidence>
<dbReference type="CDD" id="cd12152">
    <property type="entry name" value="F1-ATPase_delta"/>
    <property type="match status" value="1"/>
</dbReference>
<keyword evidence="10" id="KW-0139">CF(1)</keyword>
<dbReference type="Gene3D" id="2.60.15.10">
    <property type="entry name" value="F0F1 ATP synthase delta/epsilon subunit, N-terminal"/>
    <property type="match status" value="1"/>
</dbReference>
<dbReference type="SUPFAM" id="SSF46604">
    <property type="entry name" value="Epsilon subunit of F1F0-ATP synthase C-terminal domain"/>
    <property type="match status" value="1"/>
</dbReference>
<keyword evidence="3" id="KW-0813">Transport</keyword>
<reference evidence="15" key="1">
    <citation type="submission" date="2023-10" db="EMBL/GenBank/DDBJ databases">
        <title>Genome assemblies of two species of porcelain crab, Petrolisthes cinctipes and Petrolisthes manimaculis (Anomura: Porcellanidae).</title>
        <authorList>
            <person name="Angst P."/>
        </authorList>
    </citation>
    <scope>NUCLEOTIDE SEQUENCE</scope>
    <source>
        <strain evidence="15">PB745_01</strain>
        <tissue evidence="15">Gill</tissue>
    </source>
</reference>
<dbReference type="SUPFAM" id="SSF51344">
    <property type="entry name" value="Epsilon subunit of F1F0-ATP synthase N-terminal domain"/>
    <property type="match status" value="1"/>
</dbReference>
<gene>
    <name evidence="15" type="ORF">Pcinc_005350</name>
</gene>
<evidence type="ECO:0000256" key="7">
    <source>
        <dbReference type="ARBA" id="ARBA00023065"/>
    </source>
</evidence>
<evidence type="ECO:0000256" key="5">
    <source>
        <dbReference type="ARBA" id="ARBA00022792"/>
    </source>
</evidence>
<dbReference type="NCBIfam" id="TIGR01216">
    <property type="entry name" value="ATP_synt_epsi"/>
    <property type="match status" value="1"/>
</dbReference>
<comment type="similarity">
    <text evidence="2">Belongs to the ATPase epsilon chain family.</text>
</comment>
<evidence type="ECO:0000256" key="4">
    <source>
        <dbReference type="ARBA" id="ARBA00022781"/>
    </source>
</evidence>
<dbReference type="InterPro" id="IPR036771">
    <property type="entry name" value="ATPsynth_dsu/esu_N"/>
</dbReference>
<keyword evidence="6" id="KW-0809">Transit peptide</keyword>
<dbReference type="Gene3D" id="1.20.5.440">
    <property type="entry name" value="ATP synthase delta/epsilon subunit, C-terminal domain"/>
    <property type="match status" value="1"/>
</dbReference>
<comment type="subcellular location">
    <subcellularLocation>
        <location evidence="1">Mitochondrion inner membrane</location>
    </subcellularLocation>
</comment>
<dbReference type="GO" id="GO:0045259">
    <property type="term" value="C:proton-transporting ATP synthase complex"/>
    <property type="evidence" value="ECO:0007669"/>
    <property type="project" value="UniProtKB-KW"/>
</dbReference>
<dbReference type="AlphaFoldDB" id="A0AAE1GDJ4"/>
<dbReference type="FunFam" id="2.60.15.10:FF:000004">
    <property type="entry name" value="ATP synthase subunit delta, mitochondrial"/>
    <property type="match status" value="1"/>
</dbReference>
<proteinExistence type="inferred from homology"/>
<dbReference type="HAMAP" id="MF_00530">
    <property type="entry name" value="ATP_synth_epsil_bac"/>
    <property type="match status" value="1"/>
</dbReference>
<evidence type="ECO:0000256" key="3">
    <source>
        <dbReference type="ARBA" id="ARBA00022448"/>
    </source>
</evidence>
<keyword evidence="7" id="KW-0406">Ion transport</keyword>
<dbReference type="PANTHER" id="PTHR13822:SF7">
    <property type="entry name" value="ATP SYNTHASE SUBUNIT DELTA, MITOCHONDRIAL"/>
    <property type="match status" value="1"/>
</dbReference>
<evidence type="ECO:0000256" key="9">
    <source>
        <dbReference type="ARBA" id="ARBA00023136"/>
    </source>
</evidence>
<evidence type="ECO:0000256" key="1">
    <source>
        <dbReference type="ARBA" id="ARBA00004273"/>
    </source>
</evidence>
<dbReference type="InterPro" id="IPR020546">
    <property type="entry name" value="ATP_synth_F1_dsu/esu_N"/>
</dbReference>
<evidence type="ECO:0000256" key="2">
    <source>
        <dbReference type="ARBA" id="ARBA00005712"/>
    </source>
</evidence>
<evidence type="ECO:0000256" key="6">
    <source>
        <dbReference type="ARBA" id="ARBA00022946"/>
    </source>
</evidence>
<keyword evidence="5" id="KW-0999">Mitochondrion inner membrane</keyword>
<dbReference type="EMBL" id="JAWQEG010000397">
    <property type="protein sequence ID" value="KAK3890715.1"/>
    <property type="molecule type" value="Genomic_DNA"/>
</dbReference>
<feature type="domain" description="F1F0-ATP synthase delta subunit C-terminal" evidence="14">
    <location>
        <begin position="143"/>
        <end position="184"/>
    </location>
</feature>
<dbReference type="InterPro" id="IPR048937">
    <property type="entry name" value="ATPD_C_metazoa"/>
</dbReference>
<sequence length="188" mass="19737">MQPISEVTGASTGIARGDIVELTSIHKSSRMFARTASTLVRQVSRAGTRAYSDAPMAFTFASQSQVFYNKENVRQVDVPSFSGSFGILPSHVPSLAILKPGVLTVFEADGATKKFFVSSGIVSINEGSTVQILAEEAAGVEDLDLASAKDVLSKAHSDANSASSEEAKAEALIAVEVAEELVKAAESR</sequence>
<protein>
    <recommendedName>
        <fullName evidence="12">F-ATPase delta subunit</fullName>
    </recommendedName>
</protein>
<dbReference type="InterPro" id="IPR001469">
    <property type="entry name" value="ATP_synth_F1_dsu/esu"/>
</dbReference>
<evidence type="ECO:0000256" key="8">
    <source>
        <dbReference type="ARBA" id="ARBA00023128"/>
    </source>
</evidence>
<comment type="caution">
    <text evidence="15">The sequence shown here is derived from an EMBL/GenBank/DDBJ whole genome shotgun (WGS) entry which is preliminary data.</text>
</comment>
<accession>A0AAE1GDJ4</accession>